<feature type="region of interest" description="Disordered" evidence="1">
    <location>
        <begin position="1"/>
        <end position="52"/>
    </location>
</feature>
<dbReference type="InterPro" id="IPR004274">
    <property type="entry name" value="FCP1_dom"/>
</dbReference>
<dbReference type="SMART" id="SM00577">
    <property type="entry name" value="CPDc"/>
    <property type="match status" value="1"/>
</dbReference>
<accession>A0A2A9NF90</accession>
<feature type="compositionally biased region" description="Polar residues" evidence="1">
    <location>
        <begin position="225"/>
        <end position="247"/>
    </location>
</feature>
<name>A0A2A9NF90_9AGAR</name>
<dbReference type="Pfam" id="PF03031">
    <property type="entry name" value="NIF"/>
    <property type="match status" value="1"/>
</dbReference>
<evidence type="ECO:0000256" key="1">
    <source>
        <dbReference type="SAM" id="MobiDB-lite"/>
    </source>
</evidence>
<feature type="compositionally biased region" description="Low complexity" evidence="1">
    <location>
        <begin position="215"/>
        <end position="224"/>
    </location>
</feature>
<feature type="compositionally biased region" description="Polar residues" evidence="1">
    <location>
        <begin position="256"/>
        <end position="265"/>
    </location>
</feature>
<dbReference type="OrthoDB" id="1711508at2759"/>
<proteinExistence type="predicted"/>
<gene>
    <name evidence="3" type="ORF">AMATHDRAFT_70071</name>
</gene>
<protein>
    <recommendedName>
        <fullName evidence="2">FCP1 homology domain-containing protein</fullName>
    </recommendedName>
</protein>
<dbReference type="SUPFAM" id="SSF56784">
    <property type="entry name" value="HAD-like"/>
    <property type="match status" value="1"/>
</dbReference>
<feature type="compositionally biased region" description="Basic and acidic residues" evidence="1">
    <location>
        <begin position="266"/>
        <end position="279"/>
    </location>
</feature>
<dbReference type="EMBL" id="KZ302201">
    <property type="protein sequence ID" value="PFH46370.1"/>
    <property type="molecule type" value="Genomic_DNA"/>
</dbReference>
<evidence type="ECO:0000313" key="4">
    <source>
        <dbReference type="Proteomes" id="UP000242287"/>
    </source>
</evidence>
<reference evidence="3 4" key="1">
    <citation type="submission" date="2014-02" db="EMBL/GenBank/DDBJ databases">
        <title>Transposable element dynamics among asymbiotic and ectomycorrhizal Amanita fungi.</title>
        <authorList>
            <consortium name="DOE Joint Genome Institute"/>
            <person name="Hess J."/>
            <person name="Skrede I."/>
            <person name="Wolfe B."/>
            <person name="LaButti K."/>
            <person name="Ohm R.A."/>
            <person name="Grigoriev I.V."/>
            <person name="Pringle A."/>
        </authorList>
    </citation>
    <scope>NUCLEOTIDE SEQUENCE [LARGE SCALE GENOMIC DNA]</scope>
    <source>
        <strain evidence="3 4">SKay4041</strain>
    </source>
</reference>
<feature type="region of interest" description="Disordered" evidence="1">
    <location>
        <begin position="598"/>
        <end position="629"/>
    </location>
</feature>
<feature type="compositionally biased region" description="Basic residues" evidence="1">
    <location>
        <begin position="598"/>
        <end position="607"/>
    </location>
</feature>
<feature type="region of interest" description="Disordered" evidence="1">
    <location>
        <begin position="365"/>
        <end position="390"/>
    </location>
</feature>
<feature type="domain" description="FCP1 homology" evidence="2">
    <location>
        <begin position="342"/>
        <end position="540"/>
    </location>
</feature>
<sequence>MSWRQRLHTDRNFNQHGYYPARNSVRGQQRRREYPRDPYPPPRSREYVHGEERGDYRYGYQHNQTMMMTASSGGDVDTYYRSARRYGNGGSHEEGRGFRDQQREYGGYYNEYGWNMGDTSENNAYSDPRRGGQWGGYGYEHGYGHEDYQYDVSPSPRRGSGDYGHVDYDYSHRRHDPSTSASHHHRADHQHHHHHSNPAYTHHAAARDRNSYRTSVVSSQSQQSLPFESSTQITPLRYYSTTATAPRSHSPRRSFRTNTYRSITTRPREDEEKKLEPEPRPSGQGQDQDQAATAAAAPERSSQTFIGGAKSTTSTPRRAVPTPEYLRITIETSTYLANIASVRKLLILDLNGTLVFRSPHSRRAFQPQAHAEGHTHHHHHTPFDPYTHPLPPGTSLRSLRAVHPRPFMTSFRKYLFHADTRVWLDTMVWSSAQPHSVADMVDKSFGTCKSQLVAVWARDTLDLTKEEYNQKTQTTKNLEKPWAYFSKIHGGGDGWAWHDSAARNTHSAHTTILLDDSPLKAQLQMWNHVCIREYDASMRGADVRAAEADRCRVMALNGNVERDAVTGDGGGALVDGSSSLLTEVQRCRVQRRKEKKWVKMERKKGLRKPQPQQPGRSQEVEAQAVGQREQEGWDEDRWWWRFDCTLLAVVGILDAIKQQSNVASWIRTGGLSEVVAGYRASEVMEAMSREGGRTPQWFDDERVVEYWVERGVRALETLGVGLDPGVMVS</sequence>
<dbReference type="AlphaFoldDB" id="A0A2A9NF90"/>
<dbReference type="Proteomes" id="UP000242287">
    <property type="component" value="Unassembled WGS sequence"/>
</dbReference>
<feature type="compositionally biased region" description="Basic residues" evidence="1">
    <location>
        <begin position="182"/>
        <end position="196"/>
    </location>
</feature>
<organism evidence="3 4">
    <name type="scientific">Amanita thiersii Skay4041</name>
    <dbReference type="NCBI Taxonomy" id="703135"/>
    <lineage>
        <taxon>Eukaryota</taxon>
        <taxon>Fungi</taxon>
        <taxon>Dikarya</taxon>
        <taxon>Basidiomycota</taxon>
        <taxon>Agaricomycotina</taxon>
        <taxon>Agaricomycetes</taxon>
        <taxon>Agaricomycetidae</taxon>
        <taxon>Agaricales</taxon>
        <taxon>Pluteineae</taxon>
        <taxon>Amanitaceae</taxon>
        <taxon>Amanita</taxon>
    </lineage>
</organism>
<dbReference type="InterPro" id="IPR036412">
    <property type="entry name" value="HAD-like_sf"/>
</dbReference>
<dbReference type="InterPro" id="IPR023214">
    <property type="entry name" value="HAD_sf"/>
</dbReference>
<dbReference type="PANTHER" id="PTHR12210">
    <property type="entry name" value="DULLARD PROTEIN PHOSPHATASE"/>
    <property type="match status" value="1"/>
</dbReference>
<dbReference type="InterPro" id="IPR050365">
    <property type="entry name" value="TIM50"/>
</dbReference>
<feature type="compositionally biased region" description="Low complexity" evidence="1">
    <location>
        <begin position="283"/>
        <end position="297"/>
    </location>
</feature>
<keyword evidence="4" id="KW-1185">Reference proteome</keyword>
<dbReference type="Gene3D" id="3.40.50.1000">
    <property type="entry name" value="HAD superfamily/HAD-like"/>
    <property type="match status" value="1"/>
</dbReference>
<evidence type="ECO:0000313" key="3">
    <source>
        <dbReference type="EMBL" id="PFH46370.1"/>
    </source>
</evidence>
<evidence type="ECO:0000259" key="2">
    <source>
        <dbReference type="SMART" id="SM00577"/>
    </source>
</evidence>
<feature type="compositionally biased region" description="Basic and acidic residues" evidence="1">
    <location>
        <begin position="43"/>
        <end position="52"/>
    </location>
</feature>
<dbReference type="STRING" id="703135.A0A2A9NF90"/>
<feature type="region of interest" description="Disordered" evidence="1">
    <location>
        <begin position="147"/>
        <end position="318"/>
    </location>
</feature>
<feature type="compositionally biased region" description="Polar residues" evidence="1">
    <location>
        <begin position="300"/>
        <end position="316"/>
    </location>
</feature>